<dbReference type="Pfam" id="PF00067">
    <property type="entry name" value="p450"/>
    <property type="match status" value="1"/>
</dbReference>
<dbReference type="SUPFAM" id="SSF48264">
    <property type="entry name" value="Cytochrome P450"/>
    <property type="match status" value="1"/>
</dbReference>
<dbReference type="RefSeq" id="XP_060325411.1">
    <property type="nucleotide sequence ID" value="XM_060475834.1"/>
</dbReference>
<proteinExistence type="predicted"/>
<keyword evidence="2" id="KW-1185">Reference proteome</keyword>
<dbReference type="InterPro" id="IPR001128">
    <property type="entry name" value="Cyt_P450"/>
</dbReference>
<evidence type="ECO:0000313" key="2">
    <source>
        <dbReference type="Proteomes" id="UP001175211"/>
    </source>
</evidence>
<name>A0AA39JM26_ARMTA</name>
<accession>A0AA39JM26</accession>
<dbReference type="InterPro" id="IPR036396">
    <property type="entry name" value="Cyt_P450_sf"/>
</dbReference>
<dbReference type="Gene3D" id="1.10.630.10">
    <property type="entry name" value="Cytochrome P450"/>
    <property type="match status" value="1"/>
</dbReference>
<dbReference type="AlphaFoldDB" id="A0AA39JM26"/>
<dbReference type="GO" id="GO:0020037">
    <property type="term" value="F:heme binding"/>
    <property type="evidence" value="ECO:0007669"/>
    <property type="project" value="InterPro"/>
</dbReference>
<dbReference type="Proteomes" id="UP001175211">
    <property type="component" value="Unassembled WGS sequence"/>
</dbReference>
<dbReference type="GeneID" id="85359382"/>
<reference evidence="1" key="1">
    <citation type="submission" date="2023-06" db="EMBL/GenBank/DDBJ databases">
        <authorList>
            <consortium name="Lawrence Berkeley National Laboratory"/>
            <person name="Ahrendt S."/>
            <person name="Sahu N."/>
            <person name="Indic B."/>
            <person name="Wong-Bajracharya J."/>
            <person name="Merenyi Z."/>
            <person name="Ke H.-M."/>
            <person name="Monk M."/>
            <person name="Kocsube S."/>
            <person name="Drula E."/>
            <person name="Lipzen A."/>
            <person name="Balint B."/>
            <person name="Henrissat B."/>
            <person name="Andreopoulos B."/>
            <person name="Martin F.M."/>
            <person name="Harder C.B."/>
            <person name="Rigling D."/>
            <person name="Ford K.L."/>
            <person name="Foster G.D."/>
            <person name="Pangilinan J."/>
            <person name="Papanicolaou A."/>
            <person name="Barry K."/>
            <person name="LaButti K."/>
            <person name="Viragh M."/>
            <person name="Koriabine M."/>
            <person name="Yan M."/>
            <person name="Riley R."/>
            <person name="Champramary S."/>
            <person name="Plett K.L."/>
            <person name="Tsai I.J."/>
            <person name="Slot J."/>
            <person name="Sipos G."/>
            <person name="Plett J."/>
            <person name="Nagy L.G."/>
            <person name="Grigoriev I.V."/>
        </authorList>
    </citation>
    <scope>NUCLEOTIDE SEQUENCE</scope>
    <source>
        <strain evidence="1">CCBAS 213</strain>
    </source>
</reference>
<dbReference type="GO" id="GO:0005506">
    <property type="term" value="F:iron ion binding"/>
    <property type="evidence" value="ECO:0007669"/>
    <property type="project" value="InterPro"/>
</dbReference>
<organism evidence="1 2">
    <name type="scientific">Armillaria tabescens</name>
    <name type="common">Ringless honey mushroom</name>
    <name type="synonym">Agaricus tabescens</name>
    <dbReference type="NCBI Taxonomy" id="1929756"/>
    <lineage>
        <taxon>Eukaryota</taxon>
        <taxon>Fungi</taxon>
        <taxon>Dikarya</taxon>
        <taxon>Basidiomycota</taxon>
        <taxon>Agaricomycotina</taxon>
        <taxon>Agaricomycetes</taxon>
        <taxon>Agaricomycetidae</taxon>
        <taxon>Agaricales</taxon>
        <taxon>Marasmiineae</taxon>
        <taxon>Physalacriaceae</taxon>
        <taxon>Desarmillaria</taxon>
    </lineage>
</organism>
<dbReference type="GO" id="GO:0004497">
    <property type="term" value="F:monooxygenase activity"/>
    <property type="evidence" value="ECO:0007669"/>
    <property type="project" value="InterPro"/>
</dbReference>
<comment type="caution">
    <text evidence="1">The sequence shown here is derived from an EMBL/GenBank/DDBJ whole genome shotgun (WGS) entry which is preliminary data.</text>
</comment>
<evidence type="ECO:0000313" key="1">
    <source>
        <dbReference type="EMBL" id="KAK0445270.1"/>
    </source>
</evidence>
<dbReference type="EMBL" id="JAUEPS010000050">
    <property type="protein sequence ID" value="KAK0445270.1"/>
    <property type="molecule type" value="Genomic_DNA"/>
</dbReference>
<gene>
    <name evidence="1" type="ORF">EV420DRAFT_1622639</name>
</gene>
<sequence length="163" mass="18696">MPAFEQVERKPVPTFLVAKHKTTSTATIWDLFALTQSPDTQIKLQDELLQVDTNTPMMDELNALSYLDWDDVIPLSWLFIDRKGKVQDCIRCVSYFIHIDNHYLSEALWGEDARAFKIPDTVKSIPGVWGNLLSFIGSPHLCIGYCFSLVEYVLCVLVFHTHF</sequence>
<protein>
    <submittedName>
        <fullName evidence="1">Uncharacterized protein</fullName>
    </submittedName>
</protein>
<dbReference type="GO" id="GO:0016705">
    <property type="term" value="F:oxidoreductase activity, acting on paired donors, with incorporation or reduction of molecular oxygen"/>
    <property type="evidence" value="ECO:0007669"/>
    <property type="project" value="InterPro"/>
</dbReference>